<dbReference type="AlphaFoldDB" id="A0A1I7ZH85"/>
<accession>A0A1I7ZH85</accession>
<sequence length="293" mass="33410">MIQDQEGLSKHLSPRHRADKYRKMPASFGFLNVSFFCLSALHTADKHIGDVNVCIDVFVNPISVLTPFHFPLKKTLCLPQDSPNQVSRRVVLRRLGSKALAATTSAAQQQIINNKFRGGSRWKEPLRRRAPSGCRRSMRAVEQQQHFRFRAVYSSNRRSFLGYRTPERVPCNPLIHLSYSGRALSGGHESIRRLRPFLPYNRVGTTEGFMRWEKSKIERILTALIVDMDCIRARMIMYHLYATQKCLIEPETSLNDAVPSSLSGVLDSVKSLYSPLQGIDCFCRWPILDKTTG</sequence>
<reference evidence="2" key="1">
    <citation type="submission" date="2016-11" db="UniProtKB">
        <authorList>
            <consortium name="WormBaseParasite"/>
        </authorList>
    </citation>
    <scope>IDENTIFICATION</scope>
</reference>
<proteinExistence type="predicted"/>
<dbReference type="WBParaSite" id="L893_g26296.t1">
    <property type="protein sequence ID" value="L893_g26296.t1"/>
    <property type="gene ID" value="L893_g26296"/>
</dbReference>
<organism evidence="1 2">
    <name type="scientific">Steinernema glaseri</name>
    <dbReference type="NCBI Taxonomy" id="37863"/>
    <lineage>
        <taxon>Eukaryota</taxon>
        <taxon>Metazoa</taxon>
        <taxon>Ecdysozoa</taxon>
        <taxon>Nematoda</taxon>
        <taxon>Chromadorea</taxon>
        <taxon>Rhabditida</taxon>
        <taxon>Tylenchina</taxon>
        <taxon>Panagrolaimomorpha</taxon>
        <taxon>Strongyloidoidea</taxon>
        <taxon>Steinernematidae</taxon>
        <taxon>Steinernema</taxon>
    </lineage>
</organism>
<name>A0A1I7ZH85_9BILA</name>
<keyword evidence="1" id="KW-1185">Reference proteome</keyword>
<evidence type="ECO:0000313" key="2">
    <source>
        <dbReference type="WBParaSite" id="L893_g26296.t1"/>
    </source>
</evidence>
<dbReference type="Proteomes" id="UP000095287">
    <property type="component" value="Unplaced"/>
</dbReference>
<evidence type="ECO:0000313" key="1">
    <source>
        <dbReference type="Proteomes" id="UP000095287"/>
    </source>
</evidence>
<protein>
    <submittedName>
        <fullName evidence="2">Uncharacterized protein</fullName>
    </submittedName>
</protein>